<dbReference type="KEGG" id="qsa:O6P43_029911"/>
<keyword evidence="5" id="KW-1015">Disulfide bond</keyword>
<dbReference type="CDD" id="cd15798">
    <property type="entry name" value="PMEI-like_3"/>
    <property type="match status" value="1"/>
</dbReference>
<reference evidence="9" key="1">
    <citation type="journal article" date="2023" name="Science">
        <title>Elucidation of the pathway for biosynthesis of saponin adjuvants from the soapbark tree.</title>
        <authorList>
            <person name="Reed J."/>
            <person name="Orme A."/>
            <person name="El-Demerdash A."/>
            <person name="Owen C."/>
            <person name="Martin L.B.B."/>
            <person name="Misra R.C."/>
            <person name="Kikuchi S."/>
            <person name="Rejzek M."/>
            <person name="Martin A.C."/>
            <person name="Harkess A."/>
            <person name="Leebens-Mack J."/>
            <person name="Louveau T."/>
            <person name="Stephenson M.J."/>
            <person name="Osbourn A."/>
        </authorList>
    </citation>
    <scope>NUCLEOTIDE SEQUENCE</scope>
    <source>
        <strain evidence="9">S10</strain>
    </source>
</reference>
<keyword evidence="4" id="KW-0732">Signal</keyword>
<comment type="similarity">
    <text evidence="7">Belongs to the PMEI family.</text>
</comment>
<evidence type="ECO:0000256" key="5">
    <source>
        <dbReference type="ARBA" id="ARBA00023157"/>
    </source>
</evidence>
<dbReference type="Pfam" id="PF04043">
    <property type="entry name" value="PMEI"/>
    <property type="match status" value="1"/>
</dbReference>
<dbReference type="SMART" id="SM00856">
    <property type="entry name" value="PMEI"/>
    <property type="match status" value="1"/>
</dbReference>
<dbReference type="FunFam" id="1.20.140.40:FF:000010">
    <property type="entry name" value="Pectinesterase"/>
    <property type="match status" value="1"/>
</dbReference>
<evidence type="ECO:0000256" key="2">
    <source>
        <dbReference type="ARBA" id="ARBA00007786"/>
    </source>
</evidence>
<dbReference type="GO" id="GO:0004857">
    <property type="term" value="F:enzyme inhibitor activity"/>
    <property type="evidence" value="ECO:0007669"/>
    <property type="project" value="InterPro"/>
</dbReference>
<dbReference type="GO" id="GO:0030599">
    <property type="term" value="F:pectinesterase activity"/>
    <property type="evidence" value="ECO:0007669"/>
    <property type="project" value="UniProtKB-EC"/>
</dbReference>
<dbReference type="PANTHER" id="PTHR31080">
    <property type="entry name" value="PECTINESTERASE INHIBITOR-LIKE"/>
    <property type="match status" value="1"/>
</dbReference>
<proteinExistence type="inferred from homology"/>
<keyword evidence="6" id="KW-0325">Glycoprotein</keyword>
<comment type="caution">
    <text evidence="9">The sequence shown here is derived from an EMBL/GenBank/DDBJ whole genome shotgun (WGS) entry which is preliminary data.</text>
</comment>
<evidence type="ECO:0000256" key="7">
    <source>
        <dbReference type="ARBA" id="ARBA00038471"/>
    </source>
</evidence>
<evidence type="ECO:0000259" key="8">
    <source>
        <dbReference type="SMART" id="SM00856"/>
    </source>
</evidence>
<evidence type="ECO:0000256" key="1">
    <source>
        <dbReference type="ARBA" id="ARBA00006027"/>
    </source>
</evidence>
<dbReference type="PANTHER" id="PTHR31080:SF15">
    <property type="entry name" value="INVERTASE"/>
    <property type="match status" value="1"/>
</dbReference>
<evidence type="ECO:0000256" key="6">
    <source>
        <dbReference type="ARBA" id="ARBA00023180"/>
    </source>
</evidence>
<protein>
    <recommendedName>
        <fullName evidence="3">pectinesterase</fullName>
        <ecNumber evidence="3">3.1.1.11</ecNumber>
    </recommendedName>
</protein>
<accession>A0AAD7L159</accession>
<organism evidence="9 10">
    <name type="scientific">Quillaja saponaria</name>
    <name type="common">Soap bark tree</name>
    <dbReference type="NCBI Taxonomy" id="32244"/>
    <lineage>
        <taxon>Eukaryota</taxon>
        <taxon>Viridiplantae</taxon>
        <taxon>Streptophyta</taxon>
        <taxon>Embryophyta</taxon>
        <taxon>Tracheophyta</taxon>
        <taxon>Spermatophyta</taxon>
        <taxon>Magnoliopsida</taxon>
        <taxon>eudicotyledons</taxon>
        <taxon>Gunneridae</taxon>
        <taxon>Pentapetalae</taxon>
        <taxon>rosids</taxon>
        <taxon>fabids</taxon>
        <taxon>Fabales</taxon>
        <taxon>Quillajaceae</taxon>
        <taxon>Quillaja</taxon>
    </lineage>
</organism>
<name>A0AAD7L159_QUISA</name>
<dbReference type="InterPro" id="IPR051955">
    <property type="entry name" value="PME_Inhibitor"/>
</dbReference>
<dbReference type="Gene3D" id="1.20.140.40">
    <property type="entry name" value="Invertase/pectin methylesterase inhibitor family protein"/>
    <property type="match status" value="1"/>
</dbReference>
<dbReference type="NCBIfam" id="TIGR01614">
    <property type="entry name" value="PME_inhib"/>
    <property type="match status" value="1"/>
</dbReference>
<dbReference type="EC" id="3.1.1.11" evidence="3"/>
<feature type="non-terminal residue" evidence="9">
    <location>
        <position position="1"/>
    </location>
</feature>
<dbReference type="InterPro" id="IPR035513">
    <property type="entry name" value="Invertase/methylesterase_inhib"/>
</dbReference>
<comment type="similarity">
    <text evidence="2">In the C-terminal section; belongs to the pectinesterase family.</text>
</comment>
<dbReference type="EMBL" id="JARAOO010000012">
    <property type="protein sequence ID" value="KAJ7949593.1"/>
    <property type="molecule type" value="Genomic_DNA"/>
</dbReference>
<dbReference type="InterPro" id="IPR006501">
    <property type="entry name" value="Pectinesterase_inhib_dom"/>
</dbReference>
<evidence type="ECO:0000313" key="10">
    <source>
        <dbReference type="Proteomes" id="UP001163823"/>
    </source>
</evidence>
<comment type="similarity">
    <text evidence="1">In the N-terminal section; belongs to the PMEI family.</text>
</comment>
<evidence type="ECO:0000256" key="3">
    <source>
        <dbReference type="ARBA" id="ARBA00013229"/>
    </source>
</evidence>
<sequence>QILFSKWGCSKFTLTNFYKLGSTLGYFYPHPKHKEMEAKSHTQIPTLHSLLIKLVTLIFIVSNLSTTVARQTTTTTTTNSFRIYRTYVARACKSTLYPSLCYRTLVSHSLAIKKDHLRLCKFSLSKTVNSTRAAYLTISKTLKQGRLTRYEAPVVKDCVENVKDSLEKLRNSLNTMGNLRGKNKAFEIDNIKTWMSAAITDEDTCMEGFKEMKVNGKVKNKIRISVGHVARMTSNALALINHLK</sequence>
<gene>
    <name evidence="9" type="ORF">O6P43_029911</name>
</gene>
<evidence type="ECO:0000313" key="9">
    <source>
        <dbReference type="EMBL" id="KAJ7949593.1"/>
    </source>
</evidence>
<dbReference type="AlphaFoldDB" id="A0AAD7L159"/>
<feature type="domain" description="Pectinesterase inhibitor" evidence="8">
    <location>
        <begin position="83"/>
        <end position="239"/>
    </location>
</feature>
<evidence type="ECO:0000256" key="4">
    <source>
        <dbReference type="ARBA" id="ARBA00022729"/>
    </source>
</evidence>
<dbReference type="Proteomes" id="UP001163823">
    <property type="component" value="Chromosome 12"/>
</dbReference>
<keyword evidence="10" id="KW-1185">Reference proteome</keyword>
<dbReference type="SUPFAM" id="SSF101148">
    <property type="entry name" value="Plant invertase/pectin methylesterase inhibitor"/>
    <property type="match status" value="1"/>
</dbReference>